<sequence>MAIFGLFKSGNVDIQTFEKDLNQYNLSINKFQQQIIKLRKAKTSITKSLLTYSASIYVIILGYTIIQLPNNNVGMNQLKFFFVNQSRLTLYYIFGIPVAIYLIIISIRYILNWLIQSRENIIKGLKKKQKQKVEELKKLTNYNTTNELLSKYDETKPKSVPKTTEPKSKKAPPMKNQPPQSKPLPKTVNVPANQPPPIKSAPTPPPLPTPPGPKSFQDRLLDMIIGADDSDKYALICKKCFNHCGLSPPNEPFVKFICPYCKFMNGDDGKDIIKTEKEQIVDLSPKIEPESAESVVEPETAESTSEPEPTESAIEPETTESDSDIVKENLKPIQKTPELQENSEK</sequence>
<keyword evidence="2" id="KW-1185">Reference proteome</keyword>
<gene>
    <name evidence="1" type="ORF">CLIB1444_18S00452</name>
</gene>
<dbReference type="EMBL" id="CALSDN010000018">
    <property type="protein sequence ID" value="CAH6723657.1"/>
    <property type="molecule type" value="Genomic_DNA"/>
</dbReference>
<protein>
    <submittedName>
        <fullName evidence="1">Endoplasmic reticulum junction formation protein lunapark</fullName>
    </submittedName>
</protein>
<organism evidence="1 2">
    <name type="scientific">[Candida] jaroonii</name>
    <dbReference type="NCBI Taxonomy" id="467808"/>
    <lineage>
        <taxon>Eukaryota</taxon>
        <taxon>Fungi</taxon>
        <taxon>Dikarya</taxon>
        <taxon>Ascomycota</taxon>
        <taxon>Saccharomycotina</taxon>
        <taxon>Pichiomycetes</taxon>
        <taxon>Debaryomycetaceae</taxon>
        <taxon>Yamadazyma</taxon>
    </lineage>
</organism>
<evidence type="ECO:0000313" key="2">
    <source>
        <dbReference type="Proteomes" id="UP001152531"/>
    </source>
</evidence>
<name>A0ACA9YF44_9ASCO</name>
<proteinExistence type="predicted"/>
<reference evidence="1" key="1">
    <citation type="submission" date="2022-06" db="EMBL/GenBank/DDBJ databases">
        <authorList>
            <person name="Legras J.-L."/>
            <person name="Devillers H."/>
            <person name="Grondin C."/>
        </authorList>
    </citation>
    <scope>NUCLEOTIDE SEQUENCE</scope>
    <source>
        <strain evidence="1">CLIB 1444</strain>
    </source>
</reference>
<comment type="caution">
    <text evidence="1">The sequence shown here is derived from an EMBL/GenBank/DDBJ whole genome shotgun (WGS) entry which is preliminary data.</text>
</comment>
<accession>A0ACA9YF44</accession>
<evidence type="ECO:0000313" key="1">
    <source>
        <dbReference type="EMBL" id="CAH6723657.1"/>
    </source>
</evidence>
<dbReference type="Proteomes" id="UP001152531">
    <property type="component" value="Unassembled WGS sequence"/>
</dbReference>